<feature type="domain" description="Retrovirus-related Pol polyprotein from transposon TNT 1-94-like beta-barrel" evidence="4">
    <location>
        <begin position="81"/>
        <end position="144"/>
    </location>
</feature>
<dbReference type="InterPro" id="IPR057670">
    <property type="entry name" value="SH3_retrovirus"/>
</dbReference>
<feature type="domain" description="GAG-pre-integrase" evidence="3">
    <location>
        <begin position="160"/>
        <end position="229"/>
    </location>
</feature>
<dbReference type="GO" id="GO:0006508">
    <property type="term" value="P:proteolysis"/>
    <property type="evidence" value="ECO:0007669"/>
    <property type="project" value="UniProtKB-KW"/>
</dbReference>
<dbReference type="InterPro" id="IPR039537">
    <property type="entry name" value="Retrotran_Ty1/copia-like"/>
</dbReference>
<dbReference type="Pfam" id="PF25597">
    <property type="entry name" value="SH3_retrovirus"/>
    <property type="match status" value="1"/>
</dbReference>
<keyword evidence="1" id="KW-0378">Hydrolase</keyword>
<dbReference type="PANTHER" id="PTHR42648:SF31">
    <property type="entry name" value="RNA-DIRECTED DNA POLYMERASE"/>
    <property type="match status" value="1"/>
</dbReference>
<dbReference type="Pfam" id="PF22936">
    <property type="entry name" value="Pol_BBD"/>
    <property type="match status" value="1"/>
</dbReference>
<reference evidence="7" key="1">
    <citation type="submission" date="2025-08" db="UniProtKB">
        <authorList>
            <consortium name="RefSeq"/>
        </authorList>
    </citation>
    <scope>IDENTIFICATION</scope>
</reference>
<keyword evidence="1" id="KW-0645">Protease</keyword>
<dbReference type="GeneID" id="105172310"/>
<evidence type="ECO:0000259" key="3">
    <source>
        <dbReference type="Pfam" id="PF13976"/>
    </source>
</evidence>
<evidence type="ECO:0000259" key="4">
    <source>
        <dbReference type="Pfam" id="PF22936"/>
    </source>
</evidence>
<dbReference type="InParanoid" id="A0A6I9TXI4"/>
<evidence type="ECO:0000256" key="1">
    <source>
        <dbReference type="ARBA" id="ARBA00022670"/>
    </source>
</evidence>
<evidence type="ECO:0000256" key="2">
    <source>
        <dbReference type="SAM" id="MobiDB-lite"/>
    </source>
</evidence>
<dbReference type="OrthoDB" id="912875at2759"/>
<dbReference type="PANTHER" id="PTHR42648">
    <property type="entry name" value="TRANSPOSASE, PUTATIVE-RELATED"/>
    <property type="match status" value="1"/>
</dbReference>
<dbReference type="RefSeq" id="XP_011091996.1">
    <property type="nucleotide sequence ID" value="XM_011093694.1"/>
</dbReference>
<organism evidence="6 7">
    <name type="scientific">Sesamum indicum</name>
    <name type="common">Oriental sesame</name>
    <name type="synonym">Sesamum orientale</name>
    <dbReference type="NCBI Taxonomy" id="4182"/>
    <lineage>
        <taxon>Eukaryota</taxon>
        <taxon>Viridiplantae</taxon>
        <taxon>Streptophyta</taxon>
        <taxon>Embryophyta</taxon>
        <taxon>Tracheophyta</taxon>
        <taxon>Spermatophyta</taxon>
        <taxon>Magnoliopsida</taxon>
        <taxon>eudicotyledons</taxon>
        <taxon>Gunneridae</taxon>
        <taxon>Pentapetalae</taxon>
        <taxon>asterids</taxon>
        <taxon>lamiids</taxon>
        <taxon>Lamiales</taxon>
        <taxon>Pedaliaceae</taxon>
        <taxon>Sesamum</taxon>
    </lineage>
</organism>
<evidence type="ECO:0000313" key="6">
    <source>
        <dbReference type="Proteomes" id="UP000504604"/>
    </source>
</evidence>
<dbReference type="InterPro" id="IPR025724">
    <property type="entry name" value="GAG-pre-integrase_dom"/>
</dbReference>
<dbReference type="KEGG" id="sind:105172310"/>
<protein>
    <submittedName>
        <fullName evidence="7">Uncharacterized protein LOC105172310</fullName>
    </submittedName>
</protein>
<name>A0A6I9TXI4_SESIN</name>
<sequence>MAEQRKKAGGRGKGFGAQMSDEPSSTMAKSKHSNLADLVRMEMKKYMKEEIPLHPLKINYAQLDNFAGSSAISAFGLSNSWIIDSGATHHICADFKLFHSYTKLTNPMIIHLPHGHSQSVSHIGSLHLCSRIELTQVLHIPSFSDQKTNRVLATAHLIRNLYILESVSIPTKSGSPTYTPYSCIADLNQSDLWHQRLGHLSHNSIKHIGDLSQLNHTLKPCDICPLAKMCKLPFESSKMRTKYVFSLIHLDIWGPYREPTTSGIFFEILGLFINLAVLILQNKMESWSVPIAVLNWKTPYEVLYDKPPTYSHLRTIGYLCFAIKPEPHVSKFDKRASRCVFFGYPSGEKAYRRYDLETKSTFVSRNVQFRENCFPFASVQASTQRIPLAVIPLTDDDLEDSTSIPRTSSSPSFSIPPDQYSFSPSPAILRSMRSHNKPAWLNDFICHLPSLDQSPVITSYDPAYMGFVSSLSILQEPRTYRAAASIPHWTEAMRWEIAALEQNHTWEIEGVDYTERFSPVAKSVTVRLFFDLTTAFQWPLHQVDINNAFLHGYLGNLHLISQVKVYLYGLFSIKDLGCARYFLGLQIARSAADIIRDCGLQSAKPVATRLPSGIKLHSASVAPLADPERYRRLVGRLLYLCFT</sequence>
<feature type="domain" description="Retroviral polymerase SH3-like" evidence="5">
    <location>
        <begin position="319"/>
        <end position="378"/>
    </location>
</feature>
<evidence type="ECO:0000259" key="5">
    <source>
        <dbReference type="Pfam" id="PF25597"/>
    </source>
</evidence>
<evidence type="ECO:0000313" key="7">
    <source>
        <dbReference type="RefSeq" id="XP_011091996.1"/>
    </source>
</evidence>
<dbReference type="InterPro" id="IPR054722">
    <property type="entry name" value="PolX-like_BBD"/>
</dbReference>
<dbReference type="GO" id="GO:0008233">
    <property type="term" value="F:peptidase activity"/>
    <property type="evidence" value="ECO:0007669"/>
    <property type="project" value="UniProtKB-KW"/>
</dbReference>
<dbReference type="Proteomes" id="UP000504604">
    <property type="component" value="Linkage group LG10"/>
</dbReference>
<keyword evidence="6" id="KW-1185">Reference proteome</keyword>
<dbReference type="Pfam" id="PF13976">
    <property type="entry name" value="gag_pre-integrs"/>
    <property type="match status" value="1"/>
</dbReference>
<proteinExistence type="predicted"/>
<accession>A0A6I9TXI4</accession>
<feature type="region of interest" description="Disordered" evidence="2">
    <location>
        <begin position="1"/>
        <end position="32"/>
    </location>
</feature>
<gene>
    <name evidence="7" type="primary">LOC105172310</name>
</gene>
<dbReference type="AlphaFoldDB" id="A0A6I9TXI4"/>